<feature type="compositionally biased region" description="Low complexity" evidence="1">
    <location>
        <begin position="23"/>
        <end position="39"/>
    </location>
</feature>
<name>A0A811QUC0_9POAL</name>
<feature type="transmembrane region" description="Helical" evidence="2">
    <location>
        <begin position="286"/>
        <end position="306"/>
    </location>
</feature>
<dbReference type="AlphaFoldDB" id="A0A811QUC0"/>
<keyword evidence="2" id="KW-1133">Transmembrane helix</keyword>
<keyword evidence="4" id="KW-1185">Reference proteome</keyword>
<feature type="region of interest" description="Disordered" evidence="1">
    <location>
        <begin position="17"/>
        <end position="52"/>
    </location>
</feature>
<sequence length="307" mass="33048">MTSRNFVRLASRSVAATAPAIPSSSSSGGALSLSRAGGRPLRATSPPPPASVASAACWESRTLRSDGEDWEEVVVAEGDADAPDALQEATEEHGVVFGVAPTDDEVRAAVASIKQVFEKAPAVDSEPADLQALALPISVHPSSGIFVNHFALDSDASEVGLDEWTEPARLVLNSSALLTKEHRSVLDAFHLLHEDASVQKMVMALSTDKAVWDAVMNNDVVQEFKKSFQDAKETDLKGSSTAPPGFMMWVLENTQAKIREFLEKILGLVNMLFQAGGKNYDFSDDIVKMSFMLSVFVFIVVTIARIR</sequence>
<dbReference type="PANTHER" id="PTHR33625">
    <property type="entry name" value="OS08G0179900 PROTEIN"/>
    <property type="match status" value="1"/>
</dbReference>
<dbReference type="EMBL" id="CAJGYO010000012">
    <property type="protein sequence ID" value="CAD6262813.1"/>
    <property type="molecule type" value="Genomic_DNA"/>
</dbReference>
<evidence type="ECO:0000313" key="3">
    <source>
        <dbReference type="EMBL" id="CAD6262813.1"/>
    </source>
</evidence>
<proteinExistence type="predicted"/>
<dbReference type="Proteomes" id="UP000604825">
    <property type="component" value="Unassembled WGS sequence"/>
</dbReference>
<comment type="caution">
    <text evidence="3">The sequence shown here is derived from an EMBL/GenBank/DDBJ whole genome shotgun (WGS) entry which is preliminary data.</text>
</comment>
<protein>
    <submittedName>
        <fullName evidence="3">Uncharacterized protein</fullName>
    </submittedName>
</protein>
<organism evidence="3 4">
    <name type="scientific">Miscanthus lutarioriparius</name>
    <dbReference type="NCBI Taxonomy" id="422564"/>
    <lineage>
        <taxon>Eukaryota</taxon>
        <taxon>Viridiplantae</taxon>
        <taxon>Streptophyta</taxon>
        <taxon>Embryophyta</taxon>
        <taxon>Tracheophyta</taxon>
        <taxon>Spermatophyta</taxon>
        <taxon>Magnoliopsida</taxon>
        <taxon>Liliopsida</taxon>
        <taxon>Poales</taxon>
        <taxon>Poaceae</taxon>
        <taxon>PACMAD clade</taxon>
        <taxon>Panicoideae</taxon>
        <taxon>Andropogonodae</taxon>
        <taxon>Andropogoneae</taxon>
        <taxon>Saccharinae</taxon>
        <taxon>Miscanthus</taxon>
    </lineage>
</organism>
<keyword evidence="2" id="KW-0472">Membrane</keyword>
<dbReference type="PANTHER" id="PTHR33625:SF3">
    <property type="entry name" value="OS04G0550700 PROTEIN"/>
    <property type="match status" value="1"/>
</dbReference>
<evidence type="ECO:0000313" key="4">
    <source>
        <dbReference type="Proteomes" id="UP000604825"/>
    </source>
</evidence>
<gene>
    <name evidence="3" type="ORF">NCGR_LOCUS46143</name>
</gene>
<evidence type="ECO:0000256" key="1">
    <source>
        <dbReference type="SAM" id="MobiDB-lite"/>
    </source>
</evidence>
<accession>A0A811QUC0</accession>
<reference evidence="3" key="1">
    <citation type="submission" date="2020-10" db="EMBL/GenBank/DDBJ databases">
        <authorList>
            <person name="Han B."/>
            <person name="Lu T."/>
            <person name="Zhao Q."/>
            <person name="Huang X."/>
            <person name="Zhao Y."/>
        </authorList>
    </citation>
    <scope>NUCLEOTIDE SEQUENCE</scope>
</reference>
<dbReference type="InterPro" id="IPR016606">
    <property type="entry name" value="UCP012943"/>
</dbReference>
<dbReference type="PIRSF" id="PIRSF012943">
    <property type="entry name" value="UCP012943"/>
    <property type="match status" value="1"/>
</dbReference>
<dbReference type="OrthoDB" id="737041at2759"/>
<keyword evidence="2" id="KW-0812">Transmembrane</keyword>
<evidence type="ECO:0000256" key="2">
    <source>
        <dbReference type="SAM" id="Phobius"/>
    </source>
</evidence>